<dbReference type="EMBL" id="BAABIM010000002">
    <property type="protein sequence ID" value="GAA4679614.1"/>
    <property type="molecule type" value="Genomic_DNA"/>
</dbReference>
<keyword evidence="1" id="KW-0812">Transmembrane</keyword>
<protein>
    <recommendedName>
        <fullName evidence="2">DUF6542 domain-containing protein</fullName>
    </recommendedName>
</protein>
<accession>A0ABP8W5X1</accession>
<organism evidence="3 4">
    <name type="scientific">Nocardioides nanhaiensis</name>
    <dbReference type="NCBI Taxonomy" id="1476871"/>
    <lineage>
        <taxon>Bacteria</taxon>
        <taxon>Bacillati</taxon>
        <taxon>Actinomycetota</taxon>
        <taxon>Actinomycetes</taxon>
        <taxon>Propionibacteriales</taxon>
        <taxon>Nocardioidaceae</taxon>
        <taxon>Nocardioides</taxon>
    </lineage>
</organism>
<dbReference type="Pfam" id="PF20177">
    <property type="entry name" value="DUF6542"/>
    <property type="match status" value="1"/>
</dbReference>
<name>A0ABP8W5X1_9ACTN</name>
<proteinExistence type="predicted"/>
<keyword evidence="1" id="KW-0472">Membrane</keyword>
<dbReference type="RefSeq" id="WP_345264521.1">
    <property type="nucleotide sequence ID" value="NZ_BAABIM010000002.1"/>
</dbReference>
<feature type="transmembrane region" description="Helical" evidence="1">
    <location>
        <begin position="24"/>
        <end position="44"/>
    </location>
</feature>
<evidence type="ECO:0000313" key="4">
    <source>
        <dbReference type="Proteomes" id="UP001500621"/>
    </source>
</evidence>
<gene>
    <name evidence="3" type="ORF">GCM10023226_16020</name>
</gene>
<dbReference type="Proteomes" id="UP001500621">
    <property type="component" value="Unassembled WGS sequence"/>
</dbReference>
<evidence type="ECO:0000256" key="1">
    <source>
        <dbReference type="SAM" id="Phobius"/>
    </source>
</evidence>
<evidence type="ECO:0000313" key="3">
    <source>
        <dbReference type="EMBL" id="GAA4679614.1"/>
    </source>
</evidence>
<keyword evidence="1" id="KW-1133">Transmembrane helix</keyword>
<feature type="transmembrane region" description="Helical" evidence="1">
    <location>
        <begin position="119"/>
        <end position="138"/>
    </location>
</feature>
<reference evidence="4" key="1">
    <citation type="journal article" date="2019" name="Int. J. Syst. Evol. Microbiol.">
        <title>The Global Catalogue of Microorganisms (GCM) 10K type strain sequencing project: providing services to taxonomists for standard genome sequencing and annotation.</title>
        <authorList>
            <consortium name="The Broad Institute Genomics Platform"/>
            <consortium name="The Broad Institute Genome Sequencing Center for Infectious Disease"/>
            <person name="Wu L."/>
            <person name="Ma J."/>
        </authorList>
    </citation>
    <scope>NUCLEOTIDE SEQUENCE [LARGE SCALE GENOMIC DNA]</scope>
    <source>
        <strain evidence="4">JCM 18127</strain>
    </source>
</reference>
<comment type="caution">
    <text evidence="3">The sequence shown here is derived from an EMBL/GenBank/DDBJ whole genome shotgun (WGS) entry which is preliminary data.</text>
</comment>
<keyword evidence="4" id="KW-1185">Reference proteome</keyword>
<feature type="transmembrane region" description="Helical" evidence="1">
    <location>
        <begin position="74"/>
        <end position="99"/>
    </location>
</feature>
<dbReference type="InterPro" id="IPR046672">
    <property type="entry name" value="DUF6542"/>
</dbReference>
<feature type="transmembrane region" description="Helical" evidence="1">
    <location>
        <begin position="51"/>
        <end position="68"/>
    </location>
</feature>
<feature type="domain" description="DUF6542" evidence="2">
    <location>
        <begin position="25"/>
        <end position="136"/>
    </location>
</feature>
<evidence type="ECO:0000259" key="2">
    <source>
        <dbReference type="Pfam" id="PF20177"/>
    </source>
</evidence>
<sequence length="142" mass="15102">MIREPRVGMTHPPRTLWEEGHESGTSVVALGAALTLTVAVLDVAMLDRVTVLFDVCFVMICTGLALLVRPADFFVVGVLPPLLMAGLFVLLAATSPAALGRADDSMLQALIRGLSHHSVALLVGYALALAVLLIRRGFVTRD</sequence>